<dbReference type="SUPFAM" id="SSF48140">
    <property type="entry name" value="Ribosomal protein L19 (L19e)"/>
    <property type="match status" value="1"/>
</dbReference>
<dbReference type="STRING" id="1903181.BTN85_1408"/>
<evidence type="ECO:0000256" key="6">
    <source>
        <dbReference type="RuleBase" id="RU000574"/>
    </source>
</evidence>
<dbReference type="GO" id="GO:0022625">
    <property type="term" value="C:cytosolic large ribosomal subunit"/>
    <property type="evidence" value="ECO:0007669"/>
    <property type="project" value="InterPro"/>
</dbReference>
<dbReference type="InterPro" id="IPR035970">
    <property type="entry name" value="60S_ribosomal_eL19_sf"/>
</dbReference>
<dbReference type="InterPro" id="IPR057260">
    <property type="entry name" value="Ribosomal_L19e_C"/>
</dbReference>
<keyword evidence="5" id="KW-0694">RNA-binding</keyword>
<dbReference type="InterPro" id="IPR023638">
    <property type="entry name" value="Ribosomal_eL19_CS"/>
</dbReference>
<dbReference type="FunFam" id="1.10.1650.10:FF:000001">
    <property type="entry name" value="Ribosomal protein L19"/>
    <property type="match status" value="1"/>
</dbReference>
<dbReference type="Gene3D" id="1.10.1650.10">
    <property type="match status" value="1"/>
</dbReference>
<dbReference type="GO" id="GO:0070180">
    <property type="term" value="F:large ribosomal subunit rRNA binding"/>
    <property type="evidence" value="ECO:0007669"/>
    <property type="project" value="UniProtKB-UniRule"/>
</dbReference>
<dbReference type="InterPro" id="IPR015972">
    <property type="entry name" value="Ribosomal_eL19_dom1"/>
</dbReference>
<keyword evidence="10" id="KW-1185">Reference proteome</keyword>
<comment type="subunit">
    <text evidence="2 5">Part of the 50S ribosomal subunit.</text>
</comment>
<dbReference type="Proteomes" id="UP000185744">
    <property type="component" value="Unassembled WGS sequence"/>
</dbReference>
<evidence type="ECO:0000256" key="5">
    <source>
        <dbReference type="HAMAP-Rule" id="MF_01475"/>
    </source>
</evidence>
<evidence type="ECO:0000256" key="4">
    <source>
        <dbReference type="ARBA" id="ARBA00023274"/>
    </source>
</evidence>
<dbReference type="GO" id="GO:0003735">
    <property type="term" value="F:structural constituent of ribosome"/>
    <property type="evidence" value="ECO:0007669"/>
    <property type="project" value="InterPro"/>
</dbReference>
<dbReference type="GO" id="GO:0006412">
    <property type="term" value="P:translation"/>
    <property type="evidence" value="ECO:0007669"/>
    <property type="project" value="UniProtKB-UniRule"/>
</dbReference>
<accession>A0A1Q6DX10</accession>
<dbReference type="PANTHER" id="PTHR10722">
    <property type="entry name" value="60S RIBOSOMAL PROTEIN L19"/>
    <property type="match status" value="1"/>
</dbReference>
<dbReference type="InterPro" id="IPR000196">
    <property type="entry name" value="Ribosomal_eL19_dom"/>
</dbReference>
<dbReference type="Pfam" id="PF01280">
    <property type="entry name" value="Ribosomal_L19e"/>
    <property type="match status" value="1"/>
</dbReference>
<feature type="domain" description="Large ribosomal subunit protein eL19" evidence="8">
    <location>
        <begin position="3"/>
        <end position="146"/>
    </location>
</feature>
<evidence type="ECO:0000256" key="1">
    <source>
        <dbReference type="ARBA" id="ARBA00011082"/>
    </source>
</evidence>
<dbReference type="FunCoup" id="A0A1Q6DX10">
    <property type="interactions" value="154"/>
</dbReference>
<dbReference type="PROSITE" id="PS00526">
    <property type="entry name" value="RIBOSOMAL_L19E"/>
    <property type="match status" value="1"/>
</dbReference>
<dbReference type="SMART" id="SM01416">
    <property type="entry name" value="Ribosomal_L19e"/>
    <property type="match status" value="1"/>
</dbReference>
<evidence type="ECO:0000313" key="10">
    <source>
        <dbReference type="Proteomes" id="UP000185744"/>
    </source>
</evidence>
<organism evidence="9 10">
    <name type="scientific">Methanohalarchaeum thermophilum</name>
    <dbReference type="NCBI Taxonomy" id="1903181"/>
    <lineage>
        <taxon>Archaea</taxon>
        <taxon>Methanobacteriati</taxon>
        <taxon>Methanobacteriota</taxon>
        <taxon>Methanonatronarchaeia</taxon>
        <taxon>Methanonatronarchaeales</taxon>
        <taxon>Methanonatronarchaeaceae</taxon>
        <taxon>Candidatus Methanohalarchaeum</taxon>
    </lineage>
</organism>
<dbReference type="CDD" id="cd00481">
    <property type="entry name" value="Ribosomal_L19e"/>
    <property type="match status" value="1"/>
</dbReference>
<comment type="similarity">
    <text evidence="1 5 6">Belongs to the eukaryotic ribosomal protein eL19 family.</text>
</comment>
<dbReference type="InterPro" id="IPR057259">
    <property type="entry name" value="Ribosomal_L19e"/>
</dbReference>
<keyword evidence="3 5" id="KW-0689">Ribosomal protein</keyword>
<evidence type="ECO:0000256" key="2">
    <source>
        <dbReference type="ARBA" id="ARBA00011838"/>
    </source>
</evidence>
<proteinExistence type="inferred from homology"/>
<dbReference type="InterPro" id="IPR039547">
    <property type="entry name" value="Ribosomal_eL19"/>
</dbReference>
<dbReference type="NCBIfam" id="NF006343">
    <property type="entry name" value="PRK08570.1"/>
    <property type="match status" value="1"/>
</dbReference>
<comment type="caution">
    <text evidence="9">The sequence shown here is derived from an EMBL/GenBank/DDBJ whole genome shotgun (WGS) entry which is preliminary data.</text>
</comment>
<name>A0A1Q6DX10_METT1</name>
<keyword evidence="4 5" id="KW-0687">Ribonucleoprotein</keyword>
<dbReference type="AlphaFoldDB" id="A0A1Q6DX10"/>
<dbReference type="Pfam" id="PF25476">
    <property type="entry name" value="Ribosomal_L19e_C"/>
    <property type="match status" value="1"/>
</dbReference>
<dbReference type="InterPro" id="IPR015974">
    <property type="entry name" value="Ribosomal_eL19_dom3"/>
</dbReference>
<evidence type="ECO:0000256" key="3">
    <source>
        <dbReference type="ARBA" id="ARBA00022980"/>
    </source>
</evidence>
<protein>
    <recommendedName>
        <fullName evidence="5">Large ribosomal subunit protein eL19</fullName>
    </recommendedName>
</protein>
<dbReference type="Gene3D" id="1.20.5.560">
    <property type="entry name" value="Single Heli x bin"/>
    <property type="match status" value="1"/>
</dbReference>
<evidence type="ECO:0000256" key="7">
    <source>
        <dbReference type="SAM" id="MobiDB-lite"/>
    </source>
</evidence>
<keyword evidence="5" id="KW-0699">rRNA-binding</keyword>
<sequence length="151" mass="17893">MSDLRPQKRMASDILDVGENKIWLDPSRQEDISSAITREDVKELIDEGAITSKKEKGNSRGRIRERQDKKKRSQKKGQGKRKGTKTARNPRKKEWMNKIRAQREILKEYRDEGKISRNTYRKYYKKSKGGEFEDIRHLKTALEEEIEEVKE</sequence>
<evidence type="ECO:0000313" key="9">
    <source>
        <dbReference type="EMBL" id="OKY78904.1"/>
    </source>
</evidence>
<evidence type="ECO:0000259" key="8">
    <source>
        <dbReference type="SMART" id="SM01416"/>
    </source>
</evidence>
<dbReference type="EMBL" id="MSDW01000001">
    <property type="protein sequence ID" value="OKY78904.1"/>
    <property type="molecule type" value="Genomic_DNA"/>
</dbReference>
<dbReference type="HAMAP" id="MF_01475">
    <property type="entry name" value="Ribosomal_eL19"/>
    <property type="match status" value="1"/>
</dbReference>
<feature type="region of interest" description="Disordered" evidence="7">
    <location>
        <begin position="43"/>
        <end position="99"/>
    </location>
</feature>
<feature type="compositionally biased region" description="Basic and acidic residues" evidence="7">
    <location>
        <begin position="52"/>
        <end position="68"/>
    </location>
</feature>
<gene>
    <name evidence="5" type="primary">rpl19e</name>
    <name evidence="9" type="ORF">BTN85_1408</name>
</gene>
<comment type="function">
    <text evidence="5">Binds to the 23S rRNA.</text>
</comment>
<dbReference type="InParanoid" id="A0A1Q6DX10"/>
<dbReference type="InterPro" id="IPR015973">
    <property type="entry name" value="Ribosomal_eL19_dom2"/>
</dbReference>
<dbReference type="Gene3D" id="1.10.1200.60">
    <property type="match status" value="1"/>
</dbReference>
<feature type="compositionally biased region" description="Basic residues" evidence="7">
    <location>
        <begin position="69"/>
        <end position="91"/>
    </location>
</feature>
<reference evidence="9" key="1">
    <citation type="submission" date="2016-12" db="EMBL/GenBank/DDBJ databases">
        <title>Discovery of methanogenic haloarchaea.</title>
        <authorList>
            <person name="Sorokin D.Y."/>
            <person name="Makarova K.S."/>
            <person name="Abbas B."/>
            <person name="Ferrer M."/>
            <person name="Golyshin P.N."/>
        </authorList>
    </citation>
    <scope>NUCLEOTIDE SEQUENCE [LARGE SCALE GENOMIC DNA]</scope>
    <source>
        <strain evidence="9">HMET1</strain>
    </source>
</reference>